<dbReference type="EMBL" id="AOJI01000026">
    <property type="protein sequence ID" value="EMA66554.1"/>
    <property type="molecule type" value="Genomic_DNA"/>
</dbReference>
<accession>M0PAI5</accession>
<gene>
    <name evidence="2" type="ORF">C461_10953</name>
</gene>
<dbReference type="PATRIC" id="fig|1230454.4.peg.2204"/>
<keyword evidence="3" id="KW-1185">Reference proteome</keyword>
<dbReference type="OrthoDB" id="330458at2157"/>
<dbReference type="Proteomes" id="UP000011575">
    <property type="component" value="Unassembled WGS sequence"/>
</dbReference>
<name>M0PAI5_9EURY</name>
<keyword evidence="1" id="KW-0812">Transmembrane</keyword>
<evidence type="ECO:0000256" key="1">
    <source>
        <dbReference type="SAM" id="Phobius"/>
    </source>
</evidence>
<reference evidence="2 3" key="1">
    <citation type="journal article" date="2014" name="PLoS Genet.">
        <title>Phylogenetically driven sequencing of extremely halophilic archaea reveals strategies for static and dynamic osmo-response.</title>
        <authorList>
            <person name="Becker E.A."/>
            <person name="Seitzer P.M."/>
            <person name="Tritt A."/>
            <person name="Larsen D."/>
            <person name="Krusor M."/>
            <person name="Yao A.I."/>
            <person name="Wu D."/>
            <person name="Madern D."/>
            <person name="Eisen J.A."/>
            <person name="Darling A.E."/>
            <person name="Facciotti M.T."/>
        </authorList>
    </citation>
    <scope>NUCLEOTIDE SEQUENCE [LARGE SCALE GENOMIC DNA]</scope>
    <source>
        <strain evidence="2 3">JCM 13560</strain>
    </source>
</reference>
<evidence type="ECO:0000313" key="2">
    <source>
        <dbReference type="EMBL" id="EMA66554.1"/>
    </source>
</evidence>
<evidence type="ECO:0000313" key="3">
    <source>
        <dbReference type="Proteomes" id="UP000011575"/>
    </source>
</evidence>
<feature type="transmembrane region" description="Helical" evidence="1">
    <location>
        <begin position="39"/>
        <end position="66"/>
    </location>
</feature>
<sequence>MPDAERDAGNRKIKAAFLLLIGVSPPLIAMQFDPSPIELLAAFGGGLVLGVVVVWYLGRLAAEFTASSGRRRRRRR</sequence>
<dbReference type="AlphaFoldDB" id="M0PAI5"/>
<dbReference type="RefSeq" id="WP_008001176.1">
    <property type="nucleotide sequence ID" value="NZ_AOJI01000026.1"/>
</dbReference>
<keyword evidence="1" id="KW-0472">Membrane</keyword>
<protein>
    <submittedName>
        <fullName evidence="2">Uncharacterized protein</fullName>
    </submittedName>
</protein>
<keyword evidence="1" id="KW-1133">Transmembrane helix</keyword>
<comment type="caution">
    <text evidence="2">The sequence shown here is derived from an EMBL/GenBank/DDBJ whole genome shotgun (WGS) entry which is preliminary data.</text>
</comment>
<organism evidence="2 3">
    <name type="scientific">Halorubrum aidingense JCM 13560</name>
    <dbReference type="NCBI Taxonomy" id="1230454"/>
    <lineage>
        <taxon>Archaea</taxon>
        <taxon>Methanobacteriati</taxon>
        <taxon>Methanobacteriota</taxon>
        <taxon>Stenosarchaea group</taxon>
        <taxon>Halobacteria</taxon>
        <taxon>Halobacteriales</taxon>
        <taxon>Haloferacaceae</taxon>
        <taxon>Halorubrum</taxon>
    </lineage>
</organism>
<proteinExistence type="predicted"/>